<organism evidence="3 4">
    <name type="scientific">Astrephomene gubernaculifera</name>
    <dbReference type="NCBI Taxonomy" id="47775"/>
    <lineage>
        <taxon>Eukaryota</taxon>
        <taxon>Viridiplantae</taxon>
        <taxon>Chlorophyta</taxon>
        <taxon>core chlorophytes</taxon>
        <taxon>Chlorophyceae</taxon>
        <taxon>CS clade</taxon>
        <taxon>Chlamydomonadales</taxon>
        <taxon>Astrephomenaceae</taxon>
        <taxon>Astrephomene</taxon>
    </lineage>
</organism>
<name>A0AAD3HNZ7_9CHLO</name>
<feature type="region of interest" description="Disordered" evidence="1">
    <location>
        <begin position="129"/>
        <end position="151"/>
    </location>
</feature>
<feature type="compositionally biased region" description="Low complexity" evidence="1">
    <location>
        <begin position="79"/>
        <end position="111"/>
    </location>
</feature>
<proteinExistence type="predicted"/>
<evidence type="ECO:0000256" key="1">
    <source>
        <dbReference type="SAM" id="MobiDB-lite"/>
    </source>
</evidence>
<feature type="compositionally biased region" description="Low complexity" evidence="1">
    <location>
        <begin position="129"/>
        <end position="143"/>
    </location>
</feature>
<comment type="caution">
    <text evidence="3">The sequence shown here is derived from an EMBL/GenBank/DDBJ whole genome shotgun (WGS) entry which is preliminary data.</text>
</comment>
<feature type="compositionally biased region" description="Gly residues" evidence="1">
    <location>
        <begin position="65"/>
        <end position="78"/>
    </location>
</feature>
<reference evidence="3 4" key="1">
    <citation type="journal article" date="2021" name="Sci. Rep.">
        <title>Genome sequencing of the multicellular alga Astrephomene provides insights into convergent evolution of germ-soma differentiation.</title>
        <authorList>
            <person name="Yamashita S."/>
            <person name="Yamamoto K."/>
            <person name="Matsuzaki R."/>
            <person name="Suzuki S."/>
            <person name="Yamaguchi H."/>
            <person name="Hirooka S."/>
            <person name="Minakuchi Y."/>
            <person name="Miyagishima S."/>
            <person name="Kawachi M."/>
            <person name="Toyoda A."/>
            <person name="Nozaki H."/>
        </authorList>
    </citation>
    <scope>NUCLEOTIDE SEQUENCE [LARGE SCALE GENOMIC DNA]</scope>
    <source>
        <strain evidence="3 4">NIES-4017</strain>
    </source>
</reference>
<feature type="domain" description="RAP" evidence="2">
    <location>
        <begin position="215"/>
        <end position="307"/>
    </location>
</feature>
<feature type="region of interest" description="Disordered" evidence="1">
    <location>
        <begin position="65"/>
        <end position="111"/>
    </location>
</feature>
<accession>A0AAD3HNZ7</accession>
<protein>
    <recommendedName>
        <fullName evidence="2">RAP domain-containing protein</fullName>
    </recommendedName>
</protein>
<dbReference type="Gene3D" id="3.40.960.10">
    <property type="entry name" value="VSR Endonuclease"/>
    <property type="match status" value="1"/>
</dbReference>
<evidence type="ECO:0000259" key="2">
    <source>
        <dbReference type="PROSITE" id="PS51286"/>
    </source>
</evidence>
<dbReference type="SMART" id="SM00952">
    <property type="entry name" value="RAP"/>
    <property type="match status" value="1"/>
</dbReference>
<evidence type="ECO:0000313" key="3">
    <source>
        <dbReference type="EMBL" id="GFR47688.1"/>
    </source>
</evidence>
<feature type="region of interest" description="Disordered" evidence="1">
    <location>
        <begin position="221"/>
        <end position="261"/>
    </location>
</feature>
<gene>
    <name evidence="3" type="ORF">Agub_g9436</name>
</gene>
<sequence length="337" mass="34835">RDFSPQQLAGVVWALAVMQAVNSPPFRAAWAALLRAAPQLPASEPVLTQVWQAALALHLEGEGAGEGQQAAGAGGRGAEAGTAQQQQQQQQSSGGGSNRNRSSSSSSSTTEDVIASALAAATAAASSSAASGPALSPSSSSSPLPGPPDPAAVRSLLLRAAATFQAASSGLRRRVQSSYQRQMANTLSALGHLTLIEDNSAGGYSVDISLPALRVAVEADGPTHTGRIPGSPRPTHTGSPGGARGGPAQQPPQSQQPTSPHHYYAELGATAMKRRHLRAMGWQVVNVSYKEWDRLTSSEAKRAFLQERINQALLEGVREAVAAAGGEEGREKRHEVA</sequence>
<feature type="non-terminal residue" evidence="3">
    <location>
        <position position="337"/>
    </location>
</feature>
<dbReference type="Proteomes" id="UP001054857">
    <property type="component" value="Unassembled WGS sequence"/>
</dbReference>
<dbReference type="PROSITE" id="PS51286">
    <property type="entry name" value="RAP"/>
    <property type="match status" value="1"/>
</dbReference>
<evidence type="ECO:0000313" key="4">
    <source>
        <dbReference type="Proteomes" id="UP001054857"/>
    </source>
</evidence>
<dbReference type="Pfam" id="PF08373">
    <property type="entry name" value="RAP"/>
    <property type="match status" value="1"/>
</dbReference>
<dbReference type="EMBL" id="BMAR01000019">
    <property type="protein sequence ID" value="GFR47688.1"/>
    <property type="molecule type" value="Genomic_DNA"/>
</dbReference>
<keyword evidence="4" id="KW-1185">Reference proteome</keyword>
<feature type="compositionally biased region" description="Low complexity" evidence="1">
    <location>
        <begin position="246"/>
        <end position="257"/>
    </location>
</feature>
<dbReference type="InterPro" id="IPR013584">
    <property type="entry name" value="RAP"/>
</dbReference>
<dbReference type="AlphaFoldDB" id="A0AAD3HNZ7"/>